<evidence type="ECO:0000313" key="3">
    <source>
        <dbReference type="Proteomes" id="UP000663879"/>
    </source>
</evidence>
<accession>A0A814PDW8</accession>
<dbReference type="AlphaFoldDB" id="A0A814PDW8"/>
<dbReference type="EMBL" id="CAJNOC010007633">
    <property type="protein sequence ID" value="CAF1102378.1"/>
    <property type="molecule type" value="Genomic_DNA"/>
</dbReference>
<feature type="region of interest" description="Disordered" evidence="1">
    <location>
        <begin position="1"/>
        <end position="24"/>
    </location>
</feature>
<organism evidence="2 3">
    <name type="scientific">Brachionus calyciflorus</name>
    <dbReference type="NCBI Taxonomy" id="104777"/>
    <lineage>
        <taxon>Eukaryota</taxon>
        <taxon>Metazoa</taxon>
        <taxon>Spiralia</taxon>
        <taxon>Gnathifera</taxon>
        <taxon>Rotifera</taxon>
        <taxon>Eurotatoria</taxon>
        <taxon>Monogononta</taxon>
        <taxon>Pseudotrocha</taxon>
        <taxon>Ploima</taxon>
        <taxon>Brachionidae</taxon>
        <taxon>Brachionus</taxon>
    </lineage>
</organism>
<evidence type="ECO:0000256" key="1">
    <source>
        <dbReference type="SAM" id="MobiDB-lite"/>
    </source>
</evidence>
<evidence type="ECO:0000313" key="2">
    <source>
        <dbReference type="EMBL" id="CAF1102378.1"/>
    </source>
</evidence>
<dbReference type="Proteomes" id="UP000663879">
    <property type="component" value="Unassembled WGS sequence"/>
</dbReference>
<sequence length="24" mass="2838">GINVYEDDSEDEDQNEFIESFEDV</sequence>
<protein>
    <submittedName>
        <fullName evidence="2">Uncharacterized protein</fullName>
    </submittedName>
</protein>
<reference evidence="2" key="1">
    <citation type="submission" date="2021-02" db="EMBL/GenBank/DDBJ databases">
        <authorList>
            <person name="Nowell W R."/>
        </authorList>
    </citation>
    <scope>NUCLEOTIDE SEQUENCE</scope>
    <source>
        <strain evidence="2">Ploen Becks lab</strain>
    </source>
</reference>
<keyword evidence="3" id="KW-1185">Reference proteome</keyword>
<feature type="non-terminal residue" evidence="2">
    <location>
        <position position="1"/>
    </location>
</feature>
<comment type="caution">
    <text evidence="2">The sequence shown here is derived from an EMBL/GenBank/DDBJ whole genome shotgun (WGS) entry which is preliminary data.</text>
</comment>
<gene>
    <name evidence="2" type="ORF">OXX778_LOCUS21218</name>
</gene>
<proteinExistence type="predicted"/>
<name>A0A814PDW8_9BILA</name>